<gene>
    <name evidence="5" type="ORF">HYH03_004137</name>
</gene>
<dbReference type="OrthoDB" id="409189at2759"/>
<keyword evidence="1" id="KW-0547">Nucleotide-binding</keyword>
<feature type="transmembrane region" description="Helical" evidence="3">
    <location>
        <begin position="6"/>
        <end position="31"/>
    </location>
</feature>
<evidence type="ECO:0000256" key="2">
    <source>
        <dbReference type="ARBA" id="ARBA00022840"/>
    </source>
</evidence>
<dbReference type="PANTHER" id="PTHR11772">
    <property type="entry name" value="ASPARAGINE SYNTHETASE"/>
    <property type="match status" value="1"/>
</dbReference>
<dbReference type="InterPro" id="IPR001962">
    <property type="entry name" value="Asn_synthase"/>
</dbReference>
<keyword evidence="3" id="KW-0812">Transmembrane</keyword>
<keyword evidence="6" id="KW-1185">Reference proteome</keyword>
<dbReference type="AlphaFoldDB" id="A0A835YBP2"/>
<evidence type="ECO:0000259" key="4">
    <source>
        <dbReference type="Pfam" id="PF00733"/>
    </source>
</evidence>
<dbReference type="GO" id="GO:0005524">
    <property type="term" value="F:ATP binding"/>
    <property type="evidence" value="ECO:0007669"/>
    <property type="project" value="UniProtKB-KW"/>
</dbReference>
<evidence type="ECO:0000313" key="5">
    <source>
        <dbReference type="EMBL" id="KAG2497871.1"/>
    </source>
</evidence>
<evidence type="ECO:0000256" key="1">
    <source>
        <dbReference type="ARBA" id="ARBA00022741"/>
    </source>
</evidence>
<reference evidence="5" key="1">
    <citation type="journal article" date="2020" name="bioRxiv">
        <title>Comparative genomics of Chlamydomonas.</title>
        <authorList>
            <person name="Craig R.J."/>
            <person name="Hasan A.R."/>
            <person name="Ness R.W."/>
            <person name="Keightley P.D."/>
        </authorList>
    </citation>
    <scope>NUCLEOTIDE SEQUENCE</scope>
    <source>
        <strain evidence="5">CCAP 11/70</strain>
    </source>
</reference>
<keyword evidence="3" id="KW-0472">Membrane</keyword>
<keyword evidence="3" id="KW-1133">Transmembrane helix</keyword>
<dbReference type="GO" id="GO:0004066">
    <property type="term" value="F:asparagine synthase (glutamine-hydrolyzing) activity"/>
    <property type="evidence" value="ECO:0007669"/>
    <property type="project" value="InterPro"/>
</dbReference>
<dbReference type="EMBL" id="JAEHOE010000012">
    <property type="protein sequence ID" value="KAG2497871.1"/>
    <property type="molecule type" value="Genomic_DNA"/>
</dbReference>
<dbReference type="SUPFAM" id="SSF52402">
    <property type="entry name" value="Adenine nucleotide alpha hydrolases-like"/>
    <property type="match status" value="1"/>
</dbReference>
<comment type="caution">
    <text evidence="5">The sequence shown here is derived from an EMBL/GenBank/DDBJ whole genome shotgun (WGS) entry which is preliminary data.</text>
</comment>
<name>A0A835YBP2_9CHLO</name>
<organism evidence="5 6">
    <name type="scientific">Edaphochlamys debaryana</name>
    <dbReference type="NCBI Taxonomy" id="47281"/>
    <lineage>
        <taxon>Eukaryota</taxon>
        <taxon>Viridiplantae</taxon>
        <taxon>Chlorophyta</taxon>
        <taxon>core chlorophytes</taxon>
        <taxon>Chlorophyceae</taxon>
        <taxon>CS clade</taxon>
        <taxon>Chlamydomonadales</taxon>
        <taxon>Chlamydomonadales incertae sedis</taxon>
        <taxon>Edaphochlamys</taxon>
    </lineage>
</organism>
<evidence type="ECO:0000313" key="6">
    <source>
        <dbReference type="Proteomes" id="UP000612055"/>
    </source>
</evidence>
<evidence type="ECO:0000256" key="3">
    <source>
        <dbReference type="SAM" id="Phobius"/>
    </source>
</evidence>
<proteinExistence type="predicted"/>
<keyword evidence="2" id="KW-0067">ATP-binding</keyword>
<dbReference type="PANTHER" id="PTHR11772:SF46">
    <property type="entry name" value="ASPARAGINE SYNTHETASE DOMAIN-CONTAINING PROTEIN"/>
    <property type="match status" value="1"/>
</dbReference>
<sequence>MRSPRVPVVGLAVAAGIGLAAGGVLVIWRGWSRKGRLQRLRERVDTAFRSIAALPGWSCADACVLLSGGLDSAIVAEVGAQVLGLRTAFTVVCTEDATDLPFAVASSIAAGLQHVVLRIPLQELLRRQLPLVVRATQSFDPMSVRNDLAIAHALSEAAARGFRCAATGDGADELLGGYSFTHRLPPGRWAYSRNRMAQEMTFGSTGIGQQLGMCVASPFTQAGVVKACLALSKDDCVRELPDGSLQGKVPLRELFPRVTSAGRRKDPIEVGCGTTALSRPGFFDELVDDSTFAVEAAFVLEQHGVEIRDKEHLVYYRAFREVFPNGLVPGKPRHGSDPCPKCGYELSSKTQIFCVTCGHYDPQMRAHKRK</sequence>
<dbReference type="GO" id="GO:0005829">
    <property type="term" value="C:cytosol"/>
    <property type="evidence" value="ECO:0007669"/>
    <property type="project" value="TreeGrafter"/>
</dbReference>
<dbReference type="CDD" id="cd01991">
    <property type="entry name" value="Asn_synthase_B_C"/>
    <property type="match status" value="1"/>
</dbReference>
<feature type="domain" description="Asparagine synthetase" evidence="4">
    <location>
        <begin position="62"/>
        <end position="193"/>
    </location>
</feature>
<dbReference type="Proteomes" id="UP000612055">
    <property type="component" value="Unassembled WGS sequence"/>
</dbReference>
<protein>
    <recommendedName>
        <fullName evidence="4">Asparagine synthetase domain-containing protein</fullName>
    </recommendedName>
</protein>
<dbReference type="InterPro" id="IPR014729">
    <property type="entry name" value="Rossmann-like_a/b/a_fold"/>
</dbReference>
<dbReference type="Gene3D" id="3.40.50.620">
    <property type="entry name" value="HUPs"/>
    <property type="match status" value="1"/>
</dbReference>
<dbReference type="InterPro" id="IPR050795">
    <property type="entry name" value="Asn_Synthetase"/>
</dbReference>
<dbReference type="GO" id="GO:0006529">
    <property type="term" value="P:asparagine biosynthetic process"/>
    <property type="evidence" value="ECO:0007669"/>
    <property type="project" value="InterPro"/>
</dbReference>
<accession>A0A835YBP2</accession>
<dbReference type="Pfam" id="PF00733">
    <property type="entry name" value="Asn_synthase"/>
    <property type="match status" value="1"/>
</dbReference>